<evidence type="ECO:0000256" key="7">
    <source>
        <dbReference type="ARBA" id="ARBA00022695"/>
    </source>
</evidence>
<dbReference type="InterPro" id="IPR023468">
    <property type="entry name" value="Riboflavin_kinase"/>
</dbReference>
<dbReference type="Gene3D" id="3.40.50.620">
    <property type="entry name" value="HUPs"/>
    <property type="match status" value="1"/>
</dbReference>
<evidence type="ECO:0000259" key="16">
    <source>
        <dbReference type="SMART" id="SM00904"/>
    </source>
</evidence>
<proteinExistence type="inferred from homology"/>
<evidence type="ECO:0000256" key="10">
    <source>
        <dbReference type="ARBA" id="ARBA00022827"/>
    </source>
</evidence>
<dbReference type="Pfam" id="PF01687">
    <property type="entry name" value="Flavokinase"/>
    <property type="match status" value="1"/>
</dbReference>
<protein>
    <recommendedName>
        <fullName evidence="15">Riboflavin biosynthesis protein</fullName>
    </recommendedName>
    <domain>
        <recommendedName>
            <fullName evidence="15">Riboflavin kinase</fullName>
            <ecNumber evidence="15">2.7.1.26</ecNumber>
        </recommendedName>
        <alternativeName>
            <fullName evidence="15">Flavokinase</fullName>
        </alternativeName>
    </domain>
    <domain>
        <recommendedName>
            <fullName evidence="15">FMN adenylyltransferase</fullName>
            <ecNumber evidence="15">2.7.7.2</ecNumber>
        </recommendedName>
        <alternativeName>
            <fullName evidence="15">FAD pyrophosphorylase</fullName>
        </alternativeName>
        <alternativeName>
            <fullName evidence="15">FAD synthase</fullName>
        </alternativeName>
    </domain>
</protein>
<keyword evidence="5 15" id="KW-0288">FMN</keyword>
<dbReference type="UniPathway" id="UPA00276">
    <property type="reaction ID" value="UER00406"/>
</dbReference>
<dbReference type="NCBIfam" id="NF004160">
    <property type="entry name" value="PRK05627.1-3"/>
    <property type="match status" value="1"/>
</dbReference>
<dbReference type="GO" id="GO:0009231">
    <property type="term" value="P:riboflavin biosynthetic process"/>
    <property type="evidence" value="ECO:0007669"/>
    <property type="project" value="InterPro"/>
</dbReference>
<evidence type="ECO:0000256" key="5">
    <source>
        <dbReference type="ARBA" id="ARBA00022643"/>
    </source>
</evidence>
<dbReference type="GO" id="GO:0006747">
    <property type="term" value="P:FAD biosynthetic process"/>
    <property type="evidence" value="ECO:0007669"/>
    <property type="project" value="UniProtKB-UniRule"/>
</dbReference>
<gene>
    <name evidence="17" type="ORF">SAMN05444581_1053</name>
</gene>
<dbReference type="PANTHER" id="PTHR22749">
    <property type="entry name" value="RIBOFLAVIN KINASE/FMN ADENYLYLTRANSFERASE"/>
    <property type="match status" value="1"/>
</dbReference>
<evidence type="ECO:0000256" key="1">
    <source>
        <dbReference type="ARBA" id="ARBA00002121"/>
    </source>
</evidence>
<keyword evidence="4 15" id="KW-0285">Flavoprotein</keyword>
<evidence type="ECO:0000256" key="11">
    <source>
        <dbReference type="ARBA" id="ARBA00022840"/>
    </source>
</evidence>
<dbReference type="SUPFAM" id="SSF82114">
    <property type="entry name" value="Riboflavin kinase-like"/>
    <property type="match status" value="1"/>
</dbReference>
<dbReference type="STRING" id="1612308.SAMN05444581_1053"/>
<reference evidence="17 18" key="1">
    <citation type="submission" date="2016-10" db="EMBL/GenBank/DDBJ databases">
        <authorList>
            <person name="de Groot N.N."/>
        </authorList>
    </citation>
    <scope>NUCLEOTIDE SEQUENCE [LARGE SCALE GENOMIC DNA]</scope>
    <source>
        <strain evidence="17 18">NE2</strain>
    </source>
</reference>
<keyword evidence="11 15" id="KW-0067">ATP-binding</keyword>
<keyword evidence="7 15" id="KW-0548">Nucleotidyltransferase</keyword>
<dbReference type="EC" id="2.7.1.26" evidence="15"/>
<evidence type="ECO:0000256" key="12">
    <source>
        <dbReference type="ARBA" id="ARBA00023268"/>
    </source>
</evidence>
<organism evidence="17 18">
    <name type="scientific">Methylocapsa palsarum</name>
    <dbReference type="NCBI Taxonomy" id="1612308"/>
    <lineage>
        <taxon>Bacteria</taxon>
        <taxon>Pseudomonadati</taxon>
        <taxon>Pseudomonadota</taxon>
        <taxon>Alphaproteobacteria</taxon>
        <taxon>Hyphomicrobiales</taxon>
        <taxon>Beijerinckiaceae</taxon>
        <taxon>Methylocapsa</taxon>
    </lineage>
</organism>
<dbReference type="InterPro" id="IPR014729">
    <property type="entry name" value="Rossmann-like_a/b/a_fold"/>
</dbReference>
<dbReference type="GO" id="GO:0008531">
    <property type="term" value="F:riboflavin kinase activity"/>
    <property type="evidence" value="ECO:0007669"/>
    <property type="project" value="UniProtKB-UniRule"/>
</dbReference>
<evidence type="ECO:0000256" key="13">
    <source>
        <dbReference type="ARBA" id="ARBA00047880"/>
    </source>
</evidence>
<dbReference type="UniPathway" id="UPA00277">
    <property type="reaction ID" value="UER00407"/>
</dbReference>
<dbReference type="NCBIfam" id="TIGR00083">
    <property type="entry name" value="ribF"/>
    <property type="match status" value="1"/>
</dbReference>
<dbReference type="GO" id="GO:0005524">
    <property type="term" value="F:ATP binding"/>
    <property type="evidence" value="ECO:0007669"/>
    <property type="project" value="UniProtKB-UniRule"/>
</dbReference>
<keyword evidence="10 15" id="KW-0274">FAD</keyword>
<keyword evidence="9 15" id="KW-0418">Kinase</keyword>
<comment type="catalytic activity">
    <reaction evidence="13 15">
        <text>riboflavin + ATP = FMN + ADP + H(+)</text>
        <dbReference type="Rhea" id="RHEA:14357"/>
        <dbReference type="ChEBI" id="CHEBI:15378"/>
        <dbReference type="ChEBI" id="CHEBI:30616"/>
        <dbReference type="ChEBI" id="CHEBI:57986"/>
        <dbReference type="ChEBI" id="CHEBI:58210"/>
        <dbReference type="ChEBI" id="CHEBI:456216"/>
        <dbReference type="EC" id="2.7.1.26"/>
    </reaction>
</comment>
<keyword evidence="18" id="KW-1185">Reference proteome</keyword>
<dbReference type="InterPro" id="IPR023465">
    <property type="entry name" value="Riboflavin_kinase_dom_sf"/>
</dbReference>
<dbReference type="PIRSF" id="PIRSF004491">
    <property type="entry name" value="FAD_Synth"/>
    <property type="match status" value="1"/>
</dbReference>
<evidence type="ECO:0000256" key="9">
    <source>
        <dbReference type="ARBA" id="ARBA00022777"/>
    </source>
</evidence>
<dbReference type="Gene3D" id="2.40.30.30">
    <property type="entry name" value="Riboflavin kinase-like"/>
    <property type="match status" value="1"/>
</dbReference>
<dbReference type="EC" id="2.7.7.2" evidence="15"/>
<evidence type="ECO:0000256" key="2">
    <source>
        <dbReference type="ARBA" id="ARBA00004726"/>
    </source>
</evidence>
<name>A0A1I3Y4W9_9HYPH</name>
<dbReference type="FunFam" id="2.40.30.30:FF:000003">
    <property type="entry name" value="Riboflavin biosynthesis protein"/>
    <property type="match status" value="1"/>
</dbReference>
<keyword evidence="8 15" id="KW-0547">Nucleotide-binding</keyword>
<dbReference type="FunFam" id="3.40.50.620:FF:000021">
    <property type="entry name" value="Riboflavin biosynthesis protein"/>
    <property type="match status" value="1"/>
</dbReference>
<evidence type="ECO:0000256" key="6">
    <source>
        <dbReference type="ARBA" id="ARBA00022679"/>
    </source>
</evidence>
<dbReference type="InterPro" id="IPR002606">
    <property type="entry name" value="Riboflavin_kinase_bac"/>
</dbReference>
<evidence type="ECO:0000313" key="18">
    <source>
        <dbReference type="Proteomes" id="UP000198755"/>
    </source>
</evidence>
<dbReference type="CDD" id="cd02064">
    <property type="entry name" value="FAD_synthetase_N"/>
    <property type="match status" value="1"/>
</dbReference>
<dbReference type="GO" id="GO:0009398">
    <property type="term" value="P:FMN biosynthetic process"/>
    <property type="evidence" value="ECO:0007669"/>
    <property type="project" value="UniProtKB-UniRule"/>
</dbReference>
<comment type="catalytic activity">
    <reaction evidence="14 15">
        <text>FMN + ATP + H(+) = FAD + diphosphate</text>
        <dbReference type="Rhea" id="RHEA:17237"/>
        <dbReference type="ChEBI" id="CHEBI:15378"/>
        <dbReference type="ChEBI" id="CHEBI:30616"/>
        <dbReference type="ChEBI" id="CHEBI:33019"/>
        <dbReference type="ChEBI" id="CHEBI:57692"/>
        <dbReference type="ChEBI" id="CHEBI:58210"/>
        <dbReference type="EC" id="2.7.7.2"/>
    </reaction>
</comment>
<dbReference type="AlphaFoldDB" id="A0A1I3Y4W9"/>
<evidence type="ECO:0000256" key="4">
    <source>
        <dbReference type="ARBA" id="ARBA00022630"/>
    </source>
</evidence>
<comment type="pathway">
    <text evidence="2 15">Cofactor biosynthesis; FAD biosynthesis; FAD from FMN: step 1/1.</text>
</comment>
<accession>A0A1I3Y4W9</accession>
<comment type="pathway">
    <text evidence="3 15">Cofactor biosynthesis; FMN biosynthesis; FMN from riboflavin (ATP route): step 1/1.</text>
</comment>
<keyword evidence="6 15" id="KW-0808">Transferase</keyword>
<comment type="function">
    <text evidence="1">Catalyzes the phosphorylation of riboflavin to FMN followed by the adenylation of FMN to FAD.</text>
</comment>
<dbReference type="PANTHER" id="PTHR22749:SF6">
    <property type="entry name" value="RIBOFLAVIN KINASE"/>
    <property type="match status" value="1"/>
</dbReference>
<dbReference type="OrthoDB" id="9803667at2"/>
<keyword evidence="12" id="KW-0511">Multifunctional enzyme</keyword>
<evidence type="ECO:0000313" key="17">
    <source>
        <dbReference type="EMBL" id="SFK26812.1"/>
    </source>
</evidence>
<feature type="domain" description="Riboflavin kinase" evidence="16">
    <location>
        <begin position="222"/>
        <end position="345"/>
    </location>
</feature>
<comment type="similarity">
    <text evidence="15">Belongs to the ribF family.</text>
</comment>
<dbReference type="SMART" id="SM00904">
    <property type="entry name" value="Flavokinase"/>
    <property type="match status" value="1"/>
</dbReference>
<evidence type="ECO:0000256" key="3">
    <source>
        <dbReference type="ARBA" id="ARBA00005201"/>
    </source>
</evidence>
<evidence type="ECO:0000256" key="15">
    <source>
        <dbReference type="PIRNR" id="PIRNR004491"/>
    </source>
</evidence>
<dbReference type="EMBL" id="FOSN01000005">
    <property type="protein sequence ID" value="SFK26812.1"/>
    <property type="molecule type" value="Genomic_DNA"/>
</dbReference>
<dbReference type="GO" id="GO:0003919">
    <property type="term" value="F:FMN adenylyltransferase activity"/>
    <property type="evidence" value="ECO:0007669"/>
    <property type="project" value="UniProtKB-UniRule"/>
</dbReference>
<dbReference type="SUPFAM" id="SSF52374">
    <property type="entry name" value="Nucleotidylyl transferase"/>
    <property type="match status" value="1"/>
</dbReference>
<sequence length="358" mass="37629">MSICNASDGLVSTPALNGFVRLTTLATLTAPPHAKRFVLAVDPAAPPSGLEGAVIAIGNFDGVHRGHAAVIERAGALANKLGRPCAVLTFEPHPTDFFRGPNTIFRLTPLAAKARSLERLGVDGMIVVPFDAALASLSAEDFVSDVLVRRLGVAAIVAGYDFHFGAHRSGSPDLLKEIGGRRGFPVDIVPPILADSDGPMAASSTATRAALEAGDVEGAARLLGRPYSILGEVIHGQKLGRTLGFPTANLVPDPSCRLRHGVYAVRVEVEGRLYEGAASYGRRPTFDDGPALLEAYLFDFSGDLYGETIEVLFVGWIRPELKFGSAAALIVQMKDDVAQAKDILGAIPPAATRSTDDG</sequence>
<dbReference type="Proteomes" id="UP000198755">
    <property type="component" value="Unassembled WGS sequence"/>
</dbReference>
<dbReference type="InterPro" id="IPR015864">
    <property type="entry name" value="FAD_synthase"/>
</dbReference>
<dbReference type="Pfam" id="PF06574">
    <property type="entry name" value="FAD_syn"/>
    <property type="match status" value="1"/>
</dbReference>
<evidence type="ECO:0000256" key="14">
    <source>
        <dbReference type="ARBA" id="ARBA00049494"/>
    </source>
</evidence>
<evidence type="ECO:0000256" key="8">
    <source>
        <dbReference type="ARBA" id="ARBA00022741"/>
    </source>
</evidence>
<dbReference type="InterPro" id="IPR015865">
    <property type="entry name" value="Riboflavin_kinase_bac/euk"/>
</dbReference>